<dbReference type="InterPro" id="IPR035437">
    <property type="entry name" value="SNase_OB-fold_sf"/>
</dbReference>
<dbReference type="Pfam" id="PF00565">
    <property type="entry name" value="SNase"/>
    <property type="match status" value="1"/>
</dbReference>
<organism evidence="2">
    <name type="scientific">marine sediment metagenome</name>
    <dbReference type="NCBI Taxonomy" id="412755"/>
    <lineage>
        <taxon>unclassified sequences</taxon>
        <taxon>metagenomes</taxon>
        <taxon>ecological metagenomes</taxon>
    </lineage>
</organism>
<feature type="domain" description="TNase-like" evidence="1">
    <location>
        <begin position="32"/>
        <end position="93"/>
    </location>
</feature>
<name>X0RY93_9ZZZZ</name>
<dbReference type="EMBL" id="BARS01002852">
    <property type="protein sequence ID" value="GAF73794.1"/>
    <property type="molecule type" value="Genomic_DNA"/>
</dbReference>
<evidence type="ECO:0000313" key="2">
    <source>
        <dbReference type="EMBL" id="GAF73794.1"/>
    </source>
</evidence>
<evidence type="ECO:0000259" key="1">
    <source>
        <dbReference type="Pfam" id="PF00565"/>
    </source>
</evidence>
<dbReference type="Gene3D" id="2.40.50.90">
    <property type="match status" value="1"/>
</dbReference>
<dbReference type="SUPFAM" id="SSF50199">
    <property type="entry name" value="Staphylococcal nuclease"/>
    <property type="match status" value="1"/>
</dbReference>
<comment type="caution">
    <text evidence="2">The sequence shown here is derived from an EMBL/GenBank/DDBJ whole genome shotgun (WGS) entry which is preliminary data.</text>
</comment>
<reference evidence="2" key="1">
    <citation type="journal article" date="2014" name="Front. Microbiol.">
        <title>High frequency of phylogenetically diverse reductive dehalogenase-homologous genes in deep subseafloor sedimentary metagenomes.</title>
        <authorList>
            <person name="Kawai M."/>
            <person name="Futagami T."/>
            <person name="Toyoda A."/>
            <person name="Takaki Y."/>
            <person name="Nishi S."/>
            <person name="Hori S."/>
            <person name="Arai W."/>
            <person name="Tsubouchi T."/>
            <person name="Morono Y."/>
            <person name="Uchiyama I."/>
            <person name="Ito T."/>
            <person name="Fujiyama A."/>
            <person name="Inagaki F."/>
            <person name="Takami H."/>
        </authorList>
    </citation>
    <scope>NUCLEOTIDE SEQUENCE</scope>
    <source>
        <strain evidence="2">Expedition CK06-06</strain>
    </source>
</reference>
<dbReference type="InterPro" id="IPR016071">
    <property type="entry name" value="Staphylococal_nuclease_OB-fold"/>
</dbReference>
<gene>
    <name evidence="2" type="ORF">S01H1_05472</name>
</gene>
<protein>
    <recommendedName>
        <fullName evidence="1">TNase-like domain-containing protein</fullName>
    </recommendedName>
</protein>
<accession>X0RY93</accession>
<dbReference type="AlphaFoldDB" id="X0RY93"/>
<proteinExistence type="predicted"/>
<sequence>MYAFPVLASQTAAVTVVGVVDGDTCILDNGQRVRYLGINAPERGDALFEEATQANNNLVAGKKVRLEPQDPSRDKKERLLAYVFVDEVFVNENFCV</sequence>